<reference evidence="12" key="1">
    <citation type="submission" date="2019-08" db="EMBL/GenBank/DDBJ databases">
        <authorList>
            <person name="Kucharzyk K."/>
            <person name="Murdoch R.W."/>
            <person name="Higgins S."/>
            <person name="Loffler F."/>
        </authorList>
    </citation>
    <scope>NUCLEOTIDE SEQUENCE</scope>
</reference>
<dbReference type="AlphaFoldDB" id="A0A644WX61"/>
<dbReference type="NCBIfam" id="NF002458">
    <property type="entry name" value="PRK01641.1"/>
    <property type="match status" value="1"/>
</dbReference>
<dbReference type="InterPro" id="IPR050075">
    <property type="entry name" value="LeuD"/>
</dbReference>
<evidence type="ECO:0000256" key="4">
    <source>
        <dbReference type="ARBA" id="ARBA00009845"/>
    </source>
</evidence>
<dbReference type="GO" id="GO:0003861">
    <property type="term" value="F:3-isopropylmalate dehydratase activity"/>
    <property type="evidence" value="ECO:0007669"/>
    <property type="project" value="UniProtKB-EC"/>
</dbReference>
<evidence type="ECO:0000259" key="11">
    <source>
        <dbReference type="Pfam" id="PF00694"/>
    </source>
</evidence>
<dbReference type="Pfam" id="PF00694">
    <property type="entry name" value="Aconitase_C"/>
    <property type="match status" value="1"/>
</dbReference>
<gene>
    <name evidence="12" type="primary">leuD1_2</name>
    <name evidence="12" type="ORF">SDC9_54817</name>
</gene>
<dbReference type="PANTHER" id="PTHR43345">
    <property type="entry name" value="3-ISOPROPYLMALATE DEHYDRATASE SMALL SUBUNIT 2-RELATED-RELATED"/>
    <property type="match status" value="1"/>
</dbReference>
<evidence type="ECO:0000256" key="8">
    <source>
        <dbReference type="ARBA" id="ARBA00022605"/>
    </source>
</evidence>
<proteinExistence type="inferred from homology"/>
<dbReference type="UniPathway" id="UPA00048">
    <property type="reaction ID" value="UER00071"/>
</dbReference>
<dbReference type="NCBIfam" id="TIGR00171">
    <property type="entry name" value="leuD"/>
    <property type="match status" value="1"/>
</dbReference>
<dbReference type="PANTHER" id="PTHR43345:SF5">
    <property type="entry name" value="3-ISOPROPYLMALATE DEHYDRATASE SMALL SUBUNIT"/>
    <property type="match status" value="1"/>
</dbReference>
<keyword evidence="10" id="KW-0100">Branched-chain amino acid biosynthesis</keyword>
<dbReference type="EC" id="4.2.1.33" evidence="6"/>
<organism evidence="12">
    <name type="scientific">bioreactor metagenome</name>
    <dbReference type="NCBI Taxonomy" id="1076179"/>
    <lineage>
        <taxon>unclassified sequences</taxon>
        <taxon>metagenomes</taxon>
        <taxon>ecological metagenomes</taxon>
    </lineage>
</organism>
<feature type="domain" description="Aconitase A/isopropylmalate dehydratase small subunit swivel" evidence="11">
    <location>
        <begin position="16"/>
        <end position="122"/>
    </location>
</feature>
<name>A0A644WX61_9ZZZZ</name>
<dbReference type="InterPro" id="IPR033940">
    <property type="entry name" value="IPMI_Swivel"/>
</dbReference>
<keyword evidence="7" id="KW-0432">Leucine biosynthesis</keyword>
<dbReference type="Gene3D" id="3.20.19.10">
    <property type="entry name" value="Aconitase, domain 4"/>
    <property type="match status" value="1"/>
</dbReference>
<comment type="function">
    <text evidence="2">Catalyzes the isomerization between 2-isopropylmalate and 3-isopropylmalate, via the formation of 2-isopropylmaleate.</text>
</comment>
<keyword evidence="9 12" id="KW-0456">Lyase</keyword>
<dbReference type="CDD" id="cd01577">
    <property type="entry name" value="IPMI_Swivel"/>
    <property type="match status" value="1"/>
</dbReference>
<keyword evidence="8" id="KW-0028">Amino-acid biosynthesis</keyword>
<evidence type="ECO:0000256" key="5">
    <source>
        <dbReference type="ARBA" id="ARBA00011271"/>
    </source>
</evidence>
<evidence type="ECO:0000256" key="9">
    <source>
        <dbReference type="ARBA" id="ARBA00023239"/>
    </source>
</evidence>
<dbReference type="InterPro" id="IPR004431">
    <property type="entry name" value="3-IsopropMal_deHydase_ssu"/>
</dbReference>
<dbReference type="InterPro" id="IPR015928">
    <property type="entry name" value="Aconitase/3IPM_dehydase_swvl"/>
</dbReference>
<protein>
    <recommendedName>
        <fullName evidence="6">3-isopropylmalate dehydratase</fullName>
        <ecNumber evidence="6">4.2.1.33</ecNumber>
    </recommendedName>
</protein>
<dbReference type="GO" id="GO:0009098">
    <property type="term" value="P:L-leucine biosynthetic process"/>
    <property type="evidence" value="ECO:0007669"/>
    <property type="project" value="UniProtKB-UniPathway"/>
</dbReference>
<evidence type="ECO:0000256" key="6">
    <source>
        <dbReference type="ARBA" id="ARBA00011998"/>
    </source>
</evidence>
<evidence type="ECO:0000256" key="7">
    <source>
        <dbReference type="ARBA" id="ARBA00022430"/>
    </source>
</evidence>
<dbReference type="SUPFAM" id="SSF52016">
    <property type="entry name" value="LeuD/IlvD-like"/>
    <property type="match status" value="1"/>
</dbReference>
<evidence type="ECO:0000256" key="1">
    <source>
        <dbReference type="ARBA" id="ARBA00000491"/>
    </source>
</evidence>
<evidence type="ECO:0000256" key="2">
    <source>
        <dbReference type="ARBA" id="ARBA00002695"/>
    </source>
</evidence>
<accession>A0A644WX61</accession>
<dbReference type="GO" id="GO:0009316">
    <property type="term" value="C:3-isopropylmalate dehydratase complex"/>
    <property type="evidence" value="ECO:0007669"/>
    <property type="project" value="InterPro"/>
</dbReference>
<sequence length="197" mass="22938">MNFEKINIIKSHAVITTIENIDTDQIIPARFLKTTTREGFGDNMFYDWRYNDKREPLSNSPFNNLNRDYKILVAGHNFGCGSSREHAAWALYDYGFRVIISTFFADIFKNNALNTGILPVTIGPNFYFKIIENNSKRLIINLKEQTLEIEGSMFATKFDVPQYKKECLLNGYDDVEYLLSKLNQIELYEKQDMCIAR</sequence>
<comment type="caution">
    <text evidence="12">The sequence shown here is derived from an EMBL/GenBank/DDBJ whole genome shotgun (WGS) entry which is preliminary data.</text>
</comment>
<dbReference type="InterPro" id="IPR000573">
    <property type="entry name" value="AconitaseA/IPMdHydase_ssu_swvl"/>
</dbReference>
<evidence type="ECO:0000256" key="3">
    <source>
        <dbReference type="ARBA" id="ARBA00004729"/>
    </source>
</evidence>
<evidence type="ECO:0000256" key="10">
    <source>
        <dbReference type="ARBA" id="ARBA00023304"/>
    </source>
</evidence>
<dbReference type="EMBL" id="VSSQ01001457">
    <property type="protein sequence ID" value="MPM08505.1"/>
    <property type="molecule type" value="Genomic_DNA"/>
</dbReference>
<comment type="subunit">
    <text evidence="5">Heterodimer of LeuC and LeuD.</text>
</comment>
<comment type="catalytic activity">
    <reaction evidence="1">
        <text>(2R,3S)-3-isopropylmalate = (2S)-2-isopropylmalate</text>
        <dbReference type="Rhea" id="RHEA:32287"/>
        <dbReference type="ChEBI" id="CHEBI:1178"/>
        <dbReference type="ChEBI" id="CHEBI:35121"/>
        <dbReference type="EC" id="4.2.1.33"/>
    </reaction>
</comment>
<comment type="similarity">
    <text evidence="4">Belongs to the LeuD family. LeuD type 1 subfamily.</text>
</comment>
<evidence type="ECO:0000313" key="12">
    <source>
        <dbReference type="EMBL" id="MPM08505.1"/>
    </source>
</evidence>
<comment type="pathway">
    <text evidence="3">Amino-acid biosynthesis; L-leucine biosynthesis; L-leucine from 3-methyl-2-oxobutanoate: step 2/4.</text>
</comment>